<keyword evidence="2" id="KW-1185">Reference proteome</keyword>
<evidence type="ECO:0000313" key="1">
    <source>
        <dbReference type="EMBL" id="MBK1866837.1"/>
    </source>
</evidence>
<reference evidence="1" key="1">
    <citation type="submission" date="2021-01" db="EMBL/GenBank/DDBJ databases">
        <authorList>
            <person name="Sun Q."/>
        </authorList>
    </citation>
    <scope>NUCLEOTIDE SEQUENCE</scope>
    <source>
        <strain evidence="1">YIM B02566</strain>
    </source>
</reference>
<sequence>MRITDIRECTIPISRYADPALPSGGLTTSLVEIVTDVIMDGSPVIGRGYASVGRYAQGGLLRERFIPRLMKADPTEWLSYEGDDLDPFRASDVMMAGEKPGGHGERCVAVGVLDMALWDIAAKIARQPLYALLAKRVYHDTLLPDRVKVYAGGGYPYPDNDTGQLADEMRRIVDLGFTHAKMKIGNPDIAVDLKRIEAAAKALGTPARLAVDAMNVYRRADARVAATALAPMNLWWFEDVCNPHDFVTQSAVASLYPGPLGAGEPLFSEEEALLLDAHGGLRRDRDVLLFDPVHCYGASGYVNIVHALTRRGEGWPRSSFWPHGGHLLSLHLVAVLGLGGAEVTPFAFHPFSTLSKSLPIEDGFVRLPQSPGIGFELNDDIMRAFKTAFA</sequence>
<name>A0ACC5R2L3_9HYPH</name>
<organism evidence="1 2">
    <name type="scientific">Taklimakanibacter albus</name>
    <dbReference type="NCBI Taxonomy" id="2800327"/>
    <lineage>
        <taxon>Bacteria</taxon>
        <taxon>Pseudomonadati</taxon>
        <taxon>Pseudomonadota</taxon>
        <taxon>Alphaproteobacteria</taxon>
        <taxon>Hyphomicrobiales</taxon>
        <taxon>Aestuariivirgaceae</taxon>
        <taxon>Taklimakanibacter</taxon>
    </lineage>
</organism>
<protein>
    <submittedName>
        <fullName evidence="1">Mandelate racemase</fullName>
    </submittedName>
</protein>
<accession>A0ACC5R2L3</accession>
<comment type="caution">
    <text evidence="1">The sequence shown here is derived from an EMBL/GenBank/DDBJ whole genome shotgun (WGS) entry which is preliminary data.</text>
</comment>
<dbReference type="EMBL" id="JAENHL010000006">
    <property type="protein sequence ID" value="MBK1866837.1"/>
    <property type="molecule type" value="Genomic_DNA"/>
</dbReference>
<dbReference type="Proteomes" id="UP000616151">
    <property type="component" value="Unassembled WGS sequence"/>
</dbReference>
<proteinExistence type="predicted"/>
<evidence type="ECO:0000313" key="2">
    <source>
        <dbReference type="Proteomes" id="UP000616151"/>
    </source>
</evidence>
<gene>
    <name evidence="1" type="ORF">JHL16_10770</name>
</gene>